<keyword evidence="1" id="KW-0472">Membrane</keyword>
<dbReference type="EMBL" id="PYAA01000016">
    <property type="protein sequence ID" value="RAO01266.1"/>
    <property type="molecule type" value="Genomic_DNA"/>
</dbReference>
<comment type="caution">
    <text evidence="2">The sequence shown here is derived from an EMBL/GenBank/DDBJ whole genome shotgun (WGS) entry which is preliminary data.</text>
</comment>
<dbReference type="AlphaFoldDB" id="A0A328NA73"/>
<keyword evidence="1" id="KW-1133">Transmembrane helix</keyword>
<evidence type="ECO:0000313" key="2">
    <source>
        <dbReference type="EMBL" id="RAO01266.1"/>
    </source>
</evidence>
<name>A0A328NA73_9ACTN</name>
<protein>
    <submittedName>
        <fullName evidence="2">Uncharacterized protein</fullName>
    </submittedName>
</protein>
<sequence length="320" mass="33221">MVAGFAPRSWAQRWITSWFAVIKLRPGRSGRSAIDEITCELRTDRPVPRPVRTPPAAVPPPVDGVNVRLAAALLAGAVRFAVVRFAGALLAGAVRFAVVRLAAALLAGAARFAAGRAGAFFAGAFRAGAVRAVAVLRAAVVFRAAAVFRAAVVLLAAVLLRAAVDVAAVVFFAAVAFFAGALFAAAVDFRPAVAFVAAARFAGALLFAGAAFARLDAGLAADFLVAAARPADALVPAARPDGPVLLRPAPARIERTSCFTSSGLRSAEIPETPRLRSCPRMSSTRIREISDSETPGVPGVWLPACRLVLVAVAPRPELFR</sequence>
<feature type="transmembrane region" description="Helical" evidence="1">
    <location>
        <begin position="97"/>
        <end position="114"/>
    </location>
</feature>
<keyword evidence="1" id="KW-0812">Transmembrane</keyword>
<proteinExistence type="predicted"/>
<accession>A0A328NA73</accession>
<dbReference type="Proteomes" id="UP000248966">
    <property type="component" value="Unassembled WGS sequence"/>
</dbReference>
<feature type="transmembrane region" description="Helical" evidence="1">
    <location>
        <begin position="166"/>
        <end position="186"/>
    </location>
</feature>
<organism evidence="2 3">
    <name type="scientific">Micromonospora noduli</name>
    <dbReference type="NCBI Taxonomy" id="709876"/>
    <lineage>
        <taxon>Bacteria</taxon>
        <taxon>Bacillati</taxon>
        <taxon>Actinomycetota</taxon>
        <taxon>Actinomycetes</taxon>
        <taxon>Micromonosporales</taxon>
        <taxon>Micromonosporaceae</taxon>
        <taxon>Micromonospora</taxon>
    </lineage>
</organism>
<gene>
    <name evidence="2" type="ORF">LAH08_02901</name>
</gene>
<evidence type="ECO:0000256" key="1">
    <source>
        <dbReference type="SAM" id="Phobius"/>
    </source>
</evidence>
<feature type="transmembrane region" description="Helical" evidence="1">
    <location>
        <begin position="192"/>
        <end position="213"/>
    </location>
</feature>
<reference evidence="2 3" key="1">
    <citation type="submission" date="2018-03" db="EMBL/GenBank/DDBJ databases">
        <title>Defining the species Micromonospora saelicesensis and Micromonospora noduli under the framework of genomics.</title>
        <authorList>
            <person name="Riesco R."/>
            <person name="Trujillo M.E."/>
        </authorList>
    </citation>
    <scope>NUCLEOTIDE SEQUENCE [LARGE SCALE GENOMIC DNA]</scope>
    <source>
        <strain evidence="2 3">LAH08</strain>
    </source>
</reference>
<evidence type="ECO:0000313" key="3">
    <source>
        <dbReference type="Proteomes" id="UP000248966"/>
    </source>
</evidence>
<feature type="transmembrane region" description="Helical" evidence="1">
    <location>
        <begin position="134"/>
        <end position="159"/>
    </location>
</feature>